<protein>
    <recommendedName>
        <fullName evidence="20">G-protein coupled receptors family 3 profile domain-containing protein</fullName>
    </recommendedName>
</protein>
<keyword evidence="8" id="KW-0297">G-protein coupled receptor</keyword>
<dbReference type="Proteomes" id="UP000681720">
    <property type="component" value="Unassembled WGS sequence"/>
</dbReference>
<dbReference type="GO" id="GO:0045211">
    <property type="term" value="C:postsynaptic membrane"/>
    <property type="evidence" value="ECO:0007669"/>
    <property type="project" value="UniProtKB-SubCell"/>
</dbReference>
<feature type="coiled-coil region" evidence="17">
    <location>
        <begin position="947"/>
        <end position="1057"/>
    </location>
</feature>
<evidence type="ECO:0000259" key="20">
    <source>
        <dbReference type="PROSITE" id="PS50259"/>
    </source>
</evidence>
<feature type="compositionally biased region" description="Basic and acidic residues" evidence="18">
    <location>
        <begin position="783"/>
        <end position="795"/>
    </location>
</feature>
<evidence type="ECO:0000313" key="21">
    <source>
        <dbReference type="EMBL" id="CAF3797167.1"/>
    </source>
</evidence>
<feature type="region of interest" description="Disordered" evidence="18">
    <location>
        <begin position="738"/>
        <end position="802"/>
    </location>
</feature>
<feature type="non-terminal residue" evidence="22">
    <location>
        <position position="1"/>
    </location>
</feature>
<evidence type="ECO:0000256" key="17">
    <source>
        <dbReference type="SAM" id="Coils"/>
    </source>
</evidence>
<dbReference type="Pfam" id="PF00003">
    <property type="entry name" value="7tm_3"/>
    <property type="match status" value="1"/>
</dbReference>
<comment type="subcellular location">
    <subcellularLocation>
        <location evidence="1">Cell projection</location>
        <location evidence="1">Neuron projection</location>
    </subcellularLocation>
    <subcellularLocation>
        <location evidence="16">Postsynaptic cell membrane</location>
        <topology evidence="16">Multi-pass membrane protein</topology>
    </subcellularLocation>
</comment>
<comment type="caution">
    <text evidence="22">The sequence shown here is derived from an EMBL/GenBank/DDBJ whole genome shotgun (WGS) entry which is preliminary data.</text>
</comment>
<keyword evidence="7" id="KW-0770">Synapse</keyword>
<evidence type="ECO:0000256" key="13">
    <source>
        <dbReference type="ARBA" id="ARBA00023224"/>
    </source>
</evidence>
<sequence length="1351" mass="155706">AAAASLSSSSSYIQLQNNNNVLTYSPPKQSLLNCTHIRSYIIIFLFIFLLLLLTFCILFPKKEDANTYLNHRLKRQILSSDIQNSDKQHYTNMLRRILLHRTSSSVLADCTINMALDGIYHLPLENSLASETIRLVEKFFDKEFNALKLTVHKIRNKINQSSNHLGDFALSRFQEDFSISIRLLLASQLSIKEISVMMATPLSNNNNNQASSYVHYDTLKYYRVSNDTTTVAKEIDYYSIHDIKLKQDVNIILQTFTASNARETLKQTVNNDYSLINDGWWIGPVLCEKNKNETFMMAHIYPLSQSYFLVAYFNISVVDINQCASNEISFGGTHQCPIGMECIHHAGHGFTLGAYECHCSDSNENKNLTISGNQLEWNERNEDFTKPSVQSCECNPESCHLKHNRFLRTIIIIIQSIFIVFVAVLAAIIFQRRKIKIIKHSMWILLELVLFGAVLLYASVIVDSFGPYGIVCLIMPWLRELGFTIVYGTLILRIYKMLAEFQSRKAHCVQVKEKDILRILFFISISTIGYLLGWTFVNIDHSNENISLRKYLLGSGRTRKEEFYFQTCRPRSWDYLVQFAEFVFLCIGIRFIYSTRTAPCEYHERKLITIAIVCEMLFSTLLHIIKDCLWSTVDPDTIFILSVFRCHSTVTCMLILIFCTKLCYIFRPFHEDHSGRDRFRSVPDGVEPTDLITKLHLNGDIEFGELNLRDMDPEEIRAELKRLYTSLHVLKTKTMRKDNPHLTKRHGPRRKNRRFSIQPFQRHGGTSTTGMGAGGPIGVTTVGDKHDHEPTKTPEDSTGSHNEHAHLAGMTIHHGSMDDIDCTPGRTLSDLTSTITLTGVGQRVTKEIYHCNQQNDQSRSPCISAEKPTIRSISQRSSGNVTSKLLIKDREIAKLKALIFAKDNEVIGLTSTNKNSLSQMEERIERETKVWNDHRDLLIAGERTKFEEEKTRLLKDLQDQLKFEQERCQRLEKKLQDTQKVSNEAQLMLKDSGRERINAVYGIKEQCRKEFQDEVTRLRNQFQLEKDAECARIQDRVRELEDALDHASNENADAGLRQHELFLNLEISEKACVHTINDCIKKLLMSMDSPSKAYTKIQHITSFKYDQKSIVERLPTQNTLKLLQDTVNDIQNYIVAQKVQTEARGKFLNKSKVLTDRVADYSNRKFDDDITNNRKPYQQFIKNSFSKDQKENEDYFHDVDRLSQPYDRDHYHSQNNLHHPFNLSSEQNDTINNLVQKLEDHIASELNRLTKQRLTLNGLKSHDDRSTLYPFETPKTLKFEPESANTNGVGRQDTVIRHLQGRISDLQDDNVRLRNYEQSTACLTTNPKSIHQENDKHPLISSIFSQTCPTT</sequence>
<evidence type="ECO:0000256" key="10">
    <source>
        <dbReference type="ARBA" id="ARBA00023157"/>
    </source>
</evidence>
<evidence type="ECO:0000256" key="6">
    <source>
        <dbReference type="ARBA" id="ARBA00022989"/>
    </source>
</evidence>
<evidence type="ECO:0000256" key="8">
    <source>
        <dbReference type="ARBA" id="ARBA00023040"/>
    </source>
</evidence>
<feature type="compositionally biased region" description="Basic residues" evidence="18">
    <location>
        <begin position="742"/>
        <end position="754"/>
    </location>
</feature>
<dbReference type="Proteomes" id="UP000681967">
    <property type="component" value="Unassembled WGS sequence"/>
</dbReference>
<dbReference type="GO" id="GO:0004930">
    <property type="term" value="F:G protein-coupled receptor activity"/>
    <property type="evidence" value="ECO:0007669"/>
    <property type="project" value="UniProtKB-KW"/>
</dbReference>
<evidence type="ECO:0000256" key="9">
    <source>
        <dbReference type="ARBA" id="ARBA00023136"/>
    </source>
</evidence>
<evidence type="ECO:0000256" key="2">
    <source>
        <dbReference type="ARBA" id="ARBA00007242"/>
    </source>
</evidence>
<keyword evidence="5" id="KW-0732">Signal</keyword>
<feature type="domain" description="G-protein coupled receptors family 3 profile" evidence="20">
    <location>
        <begin position="407"/>
        <end position="668"/>
    </location>
</feature>
<keyword evidence="3" id="KW-1003">Cell membrane</keyword>
<keyword evidence="6 19" id="KW-1133">Transmembrane helix</keyword>
<keyword evidence="17" id="KW-0175">Coiled coil</keyword>
<dbReference type="GO" id="GO:0043005">
    <property type="term" value="C:neuron projection"/>
    <property type="evidence" value="ECO:0007669"/>
    <property type="project" value="UniProtKB-SubCell"/>
</dbReference>
<feature type="transmembrane region" description="Helical" evidence="19">
    <location>
        <begin position="442"/>
        <end position="462"/>
    </location>
</feature>
<dbReference type="PANTHER" id="PTHR32546:SF26">
    <property type="entry name" value="SMOG, ISOFORM D"/>
    <property type="match status" value="1"/>
</dbReference>
<keyword evidence="4 19" id="KW-0812">Transmembrane</keyword>
<dbReference type="EMBL" id="CAJOBH010000504">
    <property type="protein sequence ID" value="CAF3797167.1"/>
    <property type="molecule type" value="Genomic_DNA"/>
</dbReference>
<evidence type="ECO:0000256" key="1">
    <source>
        <dbReference type="ARBA" id="ARBA00004487"/>
    </source>
</evidence>
<feature type="transmembrane region" description="Helical" evidence="19">
    <location>
        <begin position="406"/>
        <end position="430"/>
    </location>
</feature>
<gene>
    <name evidence="21" type="ORF">BYL167_LOCUS2786</name>
    <name evidence="22" type="ORF">GIL414_LOCUS1858</name>
</gene>
<feature type="transmembrane region" description="Helical" evidence="19">
    <location>
        <begin position="516"/>
        <end position="537"/>
    </location>
</feature>
<keyword evidence="15" id="KW-0966">Cell projection</keyword>
<dbReference type="InterPro" id="IPR054714">
    <property type="entry name" value="GPR158_179_extracellular"/>
</dbReference>
<evidence type="ECO:0000256" key="19">
    <source>
        <dbReference type="SAM" id="Phobius"/>
    </source>
</evidence>
<evidence type="ECO:0000256" key="18">
    <source>
        <dbReference type="SAM" id="MobiDB-lite"/>
    </source>
</evidence>
<evidence type="ECO:0000256" key="4">
    <source>
        <dbReference type="ARBA" id="ARBA00022692"/>
    </source>
</evidence>
<comment type="similarity">
    <text evidence="2">Belongs to the G-protein coupled receptor 3 family.</text>
</comment>
<evidence type="ECO:0000313" key="22">
    <source>
        <dbReference type="EMBL" id="CAF3814869.1"/>
    </source>
</evidence>
<name>A0A8S2JMW9_9BILA</name>
<evidence type="ECO:0000313" key="23">
    <source>
        <dbReference type="Proteomes" id="UP000681720"/>
    </source>
</evidence>
<keyword evidence="13" id="KW-0807">Transducer</keyword>
<keyword evidence="11" id="KW-0675">Receptor</keyword>
<keyword evidence="12" id="KW-0325">Glycoprotein</keyword>
<keyword evidence="14" id="KW-0628">Postsynaptic cell membrane</keyword>
<evidence type="ECO:0000256" key="15">
    <source>
        <dbReference type="ARBA" id="ARBA00023273"/>
    </source>
</evidence>
<evidence type="ECO:0000256" key="12">
    <source>
        <dbReference type="ARBA" id="ARBA00023180"/>
    </source>
</evidence>
<dbReference type="InterPro" id="IPR017978">
    <property type="entry name" value="GPCR_3_C"/>
</dbReference>
<organism evidence="22 23">
    <name type="scientific">Rotaria magnacalcarata</name>
    <dbReference type="NCBI Taxonomy" id="392030"/>
    <lineage>
        <taxon>Eukaryota</taxon>
        <taxon>Metazoa</taxon>
        <taxon>Spiralia</taxon>
        <taxon>Gnathifera</taxon>
        <taxon>Rotifera</taxon>
        <taxon>Eurotatoria</taxon>
        <taxon>Bdelloidea</taxon>
        <taxon>Philodinida</taxon>
        <taxon>Philodinidae</taxon>
        <taxon>Rotaria</taxon>
    </lineage>
</organism>
<evidence type="ECO:0000256" key="5">
    <source>
        <dbReference type="ARBA" id="ARBA00022729"/>
    </source>
</evidence>
<dbReference type="PANTHER" id="PTHR32546">
    <property type="entry name" value="G-PROTEIN COUPLED RECEPTOR 158-RELATED"/>
    <property type="match status" value="1"/>
</dbReference>
<reference evidence="22" key="1">
    <citation type="submission" date="2021-02" db="EMBL/GenBank/DDBJ databases">
        <authorList>
            <person name="Nowell W R."/>
        </authorList>
    </citation>
    <scope>NUCLEOTIDE SEQUENCE</scope>
</reference>
<evidence type="ECO:0000256" key="16">
    <source>
        <dbReference type="ARBA" id="ARBA00034104"/>
    </source>
</evidence>
<proteinExistence type="inferred from homology"/>
<accession>A0A8S2JMW9</accession>
<evidence type="ECO:0000256" key="7">
    <source>
        <dbReference type="ARBA" id="ARBA00023018"/>
    </source>
</evidence>
<dbReference type="EMBL" id="CAJOBJ010000329">
    <property type="protein sequence ID" value="CAF3814869.1"/>
    <property type="molecule type" value="Genomic_DNA"/>
</dbReference>
<keyword evidence="9 19" id="KW-0472">Membrane</keyword>
<keyword evidence="10" id="KW-1015">Disulfide bond</keyword>
<feature type="transmembrane region" description="Helical" evidence="19">
    <location>
        <begin position="40"/>
        <end position="60"/>
    </location>
</feature>
<dbReference type="InterPro" id="IPR043458">
    <property type="entry name" value="GPR158/179"/>
</dbReference>
<dbReference type="Pfam" id="PF22572">
    <property type="entry name" value="GPR158_179_EC"/>
    <property type="match status" value="1"/>
</dbReference>
<evidence type="ECO:0000256" key="11">
    <source>
        <dbReference type="ARBA" id="ARBA00023170"/>
    </source>
</evidence>
<feature type="transmembrane region" description="Helical" evidence="19">
    <location>
        <begin position="468"/>
        <end position="495"/>
    </location>
</feature>
<feature type="transmembrane region" description="Helical" evidence="19">
    <location>
        <begin position="575"/>
        <end position="595"/>
    </location>
</feature>
<feature type="transmembrane region" description="Helical" evidence="19">
    <location>
        <begin position="607"/>
        <end position="625"/>
    </location>
</feature>
<dbReference type="PROSITE" id="PS50259">
    <property type="entry name" value="G_PROTEIN_RECEP_F3_4"/>
    <property type="match status" value="1"/>
</dbReference>
<evidence type="ECO:0000256" key="14">
    <source>
        <dbReference type="ARBA" id="ARBA00023257"/>
    </source>
</evidence>
<evidence type="ECO:0000256" key="3">
    <source>
        <dbReference type="ARBA" id="ARBA00022475"/>
    </source>
</evidence>